<comment type="caution">
    <text evidence="5">The sequence shown here is derived from an EMBL/GenBank/DDBJ whole genome shotgun (WGS) entry which is preliminary data.</text>
</comment>
<accession>A0ABV8PTN2</accession>
<keyword evidence="6" id="KW-1185">Reference proteome</keyword>
<evidence type="ECO:0000259" key="4">
    <source>
        <dbReference type="PROSITE" id="PS51123"/>
    </source>
</evidence>
<dbReference type="InterPro" id="IPR006664">
    <property type="entry name" value="OMP_bac"/>
</dbReference>
<evidence type="ECO:0000256" key="2">
    <source>
        <dbReference type="ARBA" id="ARBA00023136"/>
    </source>
</evidence>
<comment type="subcellular location">
    <subcellularLocation>
        <location evidence="1">Cell outer membrane</location>
    </subcellularLocation>
</comment>
<dbReference type="InterPro" id="IPR036737">
    <property type="entry name" value="OmpA-like_sf"/>
</dbReference>
<dbReference type="InterPro" id="IPR006665">
    <property type="entry name" value="OmpA-like"/>
</dbReference>
<dbReference type="PANTHER" id="PTHR30329">
    <property type="entry name" value="STATOR ELEMENT OF FLAGELLAR MOTOR COMPLEX"/>
    <property type="match status" value="1"/>
</dbReference>
<dbReference type="RefSeq" id="WP_379012630.1">
    <property type="nucleotide sequence ID" value="NZ_JBHSDC010000003.1"/>
</dbReference>
<feature type="domain" description="OmpA-like" evidence="4">
    <location>
        <begin position="544"/>
        <end position="666"/>
    </location>
</feature>
<keyword evidence="2 3" id="KW-0472">Membrane</keyword>
<dbReference type="Pfam" id="PF00691">
    <property type="entry name" value="OmpA"/>
    <property type="match status" value="1"/>
</dbReference>
<dbReference type="PANTHER" id="PTHR30329:SF20">
    <property type="entry name" value="EXPORTED PROTEIN"/>
    <property type="match status" value="1"/>
</dbReference>
<dbReference type="PROSITE" id="PS51123">
    <property type="entry name" value="OMPA_2"/>
    <property type="match status" value="1"/>
</dbReference>
<sequence length="666" mass="73729">MTHIHLSTNKILIVMLSFLLIGFTTNAQTIKRVQPSWWFGESGAANFNNYRGTTQMLNQNLLVPTAFHKGSSIKPYASLLAEYRPGKILGGMLNVAFDNRGGAFDAVVAPCNCPANLSTKLSYITIEPSLRIAPFASAFYVFAGPTIAINLSKEFTYMQEKQTEIHADFNDIRKTMFGAQAGLGVDIPLSAKASPTQMTLSPFASFQTDLFDQPRTVETWAIYTIRAGIALKFGSKKVAVLAPLPGISKPDTITNTVTNTITVNNNTIQFSVRAPKVVPLNRRVKETFPLRNSVFFDINSSNIPNRYVYLTPSQAITFKESNLQNAQPENLNTGRSARQLMVYHNILNIIGDRLRNSTQSTIILVGSSDNNPTEGKLMAENVKEYLVSNFGINSPRITTEGRGKPIIPSEQPGATKDLVLLREGDRRVDIMSNSPELLLQVGGENSDFFKPVQISAVQQDPLDSHVILSVDGASDQLKVWSVDITDEQGIEQHYGPYITDQASIPGKTILGSNQQGNYKVVMTGETKTGQIIMKESTVSLIKMDDPKQEGLRYSILFDFDKYKTIDSYTKFLTEIVTPLIPENGTVIIHGHTDIIGDEKYNHTLSHNRANQTRQIIEKASTIGGKKGITFEVIGYGKDASRSPFENNLPEERFYNRTVIIDIIPSK</sequence>
<evidence type="ECO:0000256" key="3">
    <source>
        <dbReference type="PROSITE-ProRule" id="PRU00473"/>
    </source>
</evidence>
<reference evidence="6" key="1">
    <citation type="journal article" date="2019" name="Int. J. Syst. Evol. Microbiol.">
        <title>The Global Catalogue of Microorganisms (GCM) 10K type strain sequencing project: providing services to taxonomists for standard genome sequencing and annotation.</title>
        <authorList>
            <consortium name="The Broad Institute Genomics Platform"/>
            <consortium name="The Broad Institute Genome Sequencing Center for Infectious Disease"/>
            <person name="Wu L."/>
            <person name="Ma J."/>
        </authorList>
    </citation>
    <scope>NUCLEOTIDE SEQUENCE [LARGE SCALE GENOMIC DNA]</scope>
    <source>
        <strain evidence="6">CECT 8010</strain>
    </source>
</reference>
<evidence type="ECO:0000256" key="1">
    <source>
        <dbReference type="ARBA" id="ARBA00004442"/>
    </source>
</evidence>
<dbReference type="Proteomes" id="UP001595906">
    <property type="component" value="Unassembled WGS sequence"/>
</dbReference>
<evidence type="ECO:0000313" key="5">
    <source>
        <dbReference type="EMBL" id="MFC4231243.1"/>
    </source>
</evidence>
<dbReference type="PRINTS" id="PR01021">
    <property type="entry name" value="OMPADOMAIN"/>
</dbReference>
<dbReference type="Gene3D" id="3.30.1330.60">
    <property type="entry name" value="OmpA-like domain"/>
    <property type="match status" value="2"/>
</dbReference>
<proteinExistence type="predicted"/>
<dbReference type="EMBL" id="JBHSDC010000003">
    <property type="protein sequence ID" value="MFC4231243.1"/>
    <property type="molecule type" value="Genomic_DNA"/>
</dbReference>
<dbReference type="CDD" id="cd07185">
    <property type="entry name" value="OmpA_C-like"/>
    <property type="match status" value="1"/>
</dbReference>
<dbReference type="InterPro" id="IPR050330">
    <property type="entry name" value="Bact_OuterMem_StrucFunc"/>
</dbReference>
<evidence type="ECO:0000313" key="6">
    <source>
        <dbReference type="Proteomes" id="UP001595906"/>
    </source>
</evidence>
<organism evidence="5 6">
    <name type="scientific">Parasediminibacterium paludis</name>
    <dbReference type="NCBI Taxonomy" id="908966"/>
    <lineage>
        <taxon>Bacteria</taxon>
        <taxon>Pseudomonadati</taxon>
        <taxon>Bacteroidota</taxon>
        <taxon>Chitinophagia</taxon>
        <taxon>Chitinophagales</taxon>
        <taxon>Chitinophagaceae</taxon>
        <taxon>Parasediminibacterium</taxon>
    </lineage>
</organism>
<dbReference type="SUPFAM" id="SSF103088">
    <property type="entry name" value="OmpA-like"/>
    <property type="match status" value="2"/>
</dbReference>
<name>A0ABV8PTN2_9BACT</name>
<gene>
    <name evidence="5" type="ORF">ACFOW1_05035</name>
</gene>
<protein>
    <submittedName>
        <fullName evidence="5">OmpA family protein</fullName>
    </submittedName>
</protein>